<dbReference type="InterPro" id="IPR018086">
    <property type="entry name" value="NADH_UbQ_OxRdtase_su1_CS"/>
</dbReference>
<evidence type="ECO:0000313" key="8">
    <source>
        <dbReference type="Proteomes" id="UP000500767"/>
    </source>
</evidence>
<comment type="subunit">
    <text evidence="5">NDH-1 is composed of 14 different subunits. Subunits NuoA, H, J, K, L, M, N constitute the membrane sector of the complex.</text>
</comment>
<dbReference type="GO" id="GO:0005886">
    <property type="term" value="C:plasma membrane"/>
    <property type="evidence" value="ECO:0007669"/>
    <property type="project" value="UniProtKB-SubCell"/>
</dbReference>
<dbReference type="RefSeq" id="WP_171837255.1">
    <property type="nucleotide sequence ID" value="NZ_CP053708.1"/>
</dbReference>
<evidence type="ECO:0000256" key="4">
    <source>
        <dbReference type="ARBA" id="ARBA00023136"/>
    </source>
</evidence>
<protein>
    <recommendedName>
        <fullName evidence="5">NADH-quinone oxidoreductase subunit H</fullName>
        <ecNumber evidence="5">7.1.1.-</ecNumber>
    </recommendedName>
    <alternativeName>
        <fullName evidence="5">NADH dehydrogenase I subunit H</fullName>
    </alternativeName>
    <alternativeName>
        <fullName evidence="5">NDH-1 subunit H</fullName>
    </alternativeName>
</protein>
<accession>A0A6M8HPR2</accession>
<organism evidence="7 8">
    <name type="scientific">Lichenicola cladoniae</name>
    <dbReference type="NCBI Taxonomy" id="1484109"/>
    <lineage>
        <taxon>Bacteria</taxon>
        <taxon>Pseudomonadati</taxon>
        <taxon>Pseudomonadota</taxon>
        <taxon>Alphaproteobacteria</taxon>
        <taxon>Acetobacterales</taxon>
        <taxon>Acetobacteraceae</taxon>
        <taxon>Lichenicola</taxon>
    </lineage>
</organism>
<keyword evidence="4 5" id="KW-0472">Membrane</keyword>
<feature type="transmembrane region" description="Helical" evidence="5">
    <location>
        <begin position="149"/>
        <end position="167"/>
    </location>
</feature>
<comment type="function">
    <text evidence="5">NDH-1 shuttles electrons from NADH, via FMN and iron-sulfur (Fe-S) centers, to quinones in the respiratory chain. The immediate electron acceptor for the enzyme in this species is believed to be ubiquinone. Couples the redox reaction to proton translocation (for every two electrons transferred, four hydrogen ions are translocated across the cytoplasmic membrane), and thus conserves the redox energy in a proton gradient. This subunit may bind ubiquinone.</text>
</comment>
<keyword evidence="2 5" id="KW-0812">Transmembrane</keyword>
<dbReference type="PANTHER" id="PTHR11432:SF3">
    <property type="entry name" value="NADH-UBIQUINONE OXIDOREDUCTASE CHAIN 1"/>
    <property type="match status" value="1"/>
</dbReference>
<comment type="similarity">
    <text evidence="5 6">Belongs to the complex I subunit 1 family.</text>
</comment>
<comment type="catalytic activity">
    <reaction evidence="5">
        <text>a quinone + NADH + 5 H(+)(in) = a quinol + NAD(+) + 4 H(+)(out)</text>
        <dbReference type="Rhea" id="RHEA:57888"/>
        <dbReference type="ChEBI" id="CHEBI:15378"/>
        <dbReference type="ChEBI" id="CHEBI:24646"/>
        <dbReference type="ChEBI" id="CHEBI:57540"/>
        <dbReference type="ChEBI" id="CHEBI:57945"/>
        <dbReference type="ChEBI" id="CHEBI:132124"/>
    </reaction>
</comment>
<name>A0A6M8HPR2_9PROT</name>
<keyword evidence="5" id="KW-0830">Ubiquinone</keyword>
<keyword evidence="5" id="KW-1278">Translocase</keyword>
<dbReference type="GO" id="GO:0003954">
    <property type="term" value="F:NADH dehydrogenase activity"/>
    <property type="evidence" value="ECO:0007669"/>
    <property type="project" value="TreeGrafter"/>
</dbReference>
<feature type="transmembrane region" description="Helical" evidence="5">
    <location>
        <begin position="107"/>
        <end position="128"/>
    </location>
</feature>
<reference evidence="7 8" key="1">
    <citation type="journal article" date="2014" name="World J. Microbiol. Biotechnol.">
        <title>Biodiversity and physiological characteristics of Antarctic and Arctic lichens-associated bacteria.</title>
        <authorList>
            <person name="Lee Y.M."/>
            <person name="Kim E.H."/>
            <person name="Lee H.K."/>
            <person name="Hong S.G."/>
        </authorList>
    </citation>
    <scope>NUCLEOTIDE SEQUENCE [LARGE SCALE GENOMIC DNA]</scope>
    <source>
        <strain evidence="7 8">PAMC 26569</strain>
    </source>
</reference>
<evidence type="ECO:0000256" key="6">
    <source>
        <dbReference type="RuleBase" id="RU000471"/>
    </source>
</evidence>
<keyword evidence="3 5" id="KW-1133">Transmembrane helix</keyword>
<dbReference type="EMBL" id="CP053708">
    <property type="protein sequence ID" value="QKE90404.1"/>
    <property type="molecule type" value="Genomic_DNA"/>
</dbReference>
<dbReference type="PANTHER" id="PTHR11432">
    <property type="entry name" value="NADH DEHYDROGENASE SUBUNIT 1"/>
    <property type="match status" value="1"/>
</dbReference>
<dbReference type="Pfam" id="PF00146">
    <property type="entry name" value="NADHdh"/>
    <property type="match status" value="1"/>
</dbReference>
<keyword evidence="5 6" id="KW-0520">NAD</keyword>
<gene>
    <name evidence="5 7" type="primary">nuoH</name>
    <name evidence="7" type="ORF">HN018_10500</name>
</gene>
<feature type="transmembrane region" description="Helical" evidence="5">
    <location>
        <begin position="261"/>
        <end position="281"/>
    </location>
</feature>
<feature type="transmembrane region" description="Helical" evidence="5">
    <location>
        <begin position="235"/>
        <end position="255"/>
    </location>
</feature>
<dbReference type="EC" id="7.1.1.-" evidence="5"/>
<keyword evidence="5" id="KW-0874">Quinone</keyword>
<dbReference type="Proteomes" id="UP000500767">
    <property type="component" value="Chromosome"/>
</dbReference>
<feature type="transmembrane region" description="Helical" evidence="5">
    <location>
        <begin position="179"/>
        <end position="198"/>
    </location>
</feature>
<dbReference type="GO" id="GO:0048038">
    <property type="term" value="F:quinone binding"/>
    <property type="evidence" value="ECO:0007669"/>
    <property type="project" value="UniProtKB-KW"/>
</dbReference>
<dbReference type="PROSITE" id="PS00667">
    <property type="entry name" value="COMPLEX1_ND1_1"/>
    <property type="match status" value="1"/>
</dbReference>
<evidence type="ECO:0000256" key="1">
    <source>
        <dbReference type="ARBA" id="ARBA00004141"/>
    </source>
</evidence>
<evidence type="ECO:0000256" key="5">
    <source>
        <dbReference type="HAMAP-Rule" id="MF_01350"/>
    </source>
</evidence>
<dbReference type="AlphaFoldDB" id="A0A6M8HPR2"/>
<dbReference type="NCBIfam" id="NF004741">
    <property type="entry name" value="PRK06076.1-2"/>
    <property type="match status" value="1"/>
</dbReference>
<feature type="transmembrane region" description="Helical" evidence="5">
    <location>
        <begin position="6"/>
        <end position="27"/>
    </location>
</feature>
<dbReference type="PROSITE" id="PS00668">
    <property type="entry name" value="COMPLEX1_ND1_2"/>
    <property type="match status" value="1"/>
</dbReference>
<dbReference type="NCBIfam" id="NF004740">
    <property type="entry name" value="PRK06076.1-1"/>
    <property type="match status" value="1"/>
</dbReference>
<dbReference type="GO" id="GO:0016655">
    <property type="term" value="F:oxidoreductase activity, acting on NAD(P)H, quinone or similar compound as acceptor"/>
    <property type="evidence" value="ECO:0007669"/>
    <property type="project" value="UniProtKB-UniRule"/>
</dbReference>
<proteinExistence type="inferred from homology"/>
<dbReference type="KEGG" id="lck:HN018_10500"/>
<dbReference type="GO" id="GO:0009060">
    <property type="term" value="P:aerobic respiration"/>
    <property type="evidence" value="ECO:0007669"/>
    <property type="project" value="TreeGrafter"/>
</dbReference>
<keyword evidence="5" id="KW-1003">Cell membrane</keyword>
<dbReference type="InterPro" id="IPR001694">
    <property type="entry name" value="NADH_UbQ_OxRdtase_su1/FPO"/>
</dbReference>
<evidence type="ECO:0000256" key="3">
    <source>
        <dbReference type="ARBA" id="ARBA00022989"/>
    </source>
</evidence>
<dbReference type="HAMAP" id="MF_01350">
    <property type="entry name" value="NDH1_NuoH"/>
    <property type="match status" value="1"/>
</dbReference>
<feature type="transmembrane region" description="Helical" evidence="5">
    <location>
        <begin position="74"/>
        <end position="95"/>
    </location>
</feature>
<feature type="transmembrane region" description="Helical" evidence="5">
    <location>
        <begin position="293"/>
        <end position="316"/>
    </location>
</feature>
<evidence type="ECO:0000256" key="2">
    <source>
        <dbReference type="ARBA" id="ARBA00022692"/>
    </source>
</evidence>
<keyword evidence="8" id="KW-1185">Reference proteome</keyword>
<sequence length="318" mass="34574">MTIGFGIFQIIVSLFVLLSTAAFLTWVERRLLAVWQDRYGPNRVGPFGLLQAVADGVKMLFKQDWTPPFADRPVFVLAPAIGMVTVLLGFAVIPVTSGWSLAGGLNVGVLFFLAMTSLGVYSVVLAGWASNNKFALLGGMRAAAQMVSYEVFMGLSLLGTVMLAHSFSLSDIVLAQTHLWFIVPQFLGFVTFLLAGIAETHRLPFDLPEGENELGAGFHTEYSGMKFGMFFIAEYAGIVLIAAMVTTLFLGGWLGPVLPPLVWFVLKTGVLICFFILLRAALPRPRYDQLMAFGWKVLLPVCLLNVAVTGAVMLLVSP</sequence>
<evidence type="ECO:0000313" key="7">
    <source>
        <dbReference type="EMBL" id="QKE90404.1"/>
    </source>
</evidence>
<keyword evidence="7" id="KW-0560">Oxidoreductase</keyword>
<comment type="subcellular location">
    <subcellularLocation>
        <location evidence="5 6">Cell membrane</location>
        <topology evidence="5 6">Multi-pass membrane protein</topology>
    </subcellularLocation>
    <subcellularLocation>
        <location evidence="1">Membrane</location>
        <topology evidence="1">Multi-pass membrane protein</topology>
    </subcellularLocation>
</comment>